<reference evidence="1 2" key="1">
    <citation type="submission" date="2024-02" db="EMBL/GenBank/DDBJ databases">
        <authorList>
            <person name="Vignale AGUSTIN F."/>
            <person name="Sosa J E."/>
            <person name="Modenutti C."/>
        </authorList>
    </citation>
    <scope>NUCLEOTIDE SEQUENCE [LARGE SCALE GENOMIC DNA]</scope>
</reference>
<feature type="non-terminal residue" evidence="1">
    <location>
        <position position="101"/>
    </location>
</feature>
<dbReference type="Proteomes" id="UP001642360">
    <property type="component" value="Unassembled WGS sequence"/>
</dbReference>
<proteinExistence type="predicted"/>
<keyword evidence="2" id="KW-1185">Reference proteome</keyword>
<dbReference type="AlphaFoldDB" id="A0ABC8RD83"/>
<dbReference type="EMBL" id="CAUOFW020001236">
    <property type="protein sequence ID" value="CAK9142630.1"/>
    <property type="molecule type" value="Genomic_DNA"/>
</dbReference>
<evidence type="ECO:0000313" key="1">
    <source>
        <dbReference type="EMBL" id="CAK9142630.1"/>
    </source>
</evidence>
<dbReference type="PROSITE" id="PS51257">
    <property type="entry name" value="PROKAR_LIPOPROTEIN"/>
    <property type="match status" value="1"/>
</dbReference>
<accession>A0ABC8RD83</accession>
<dbReference type="InterPro" id="IPR011013">
    <property type="entry name" value="Gal_mutarotase_sf_dom"/>
</dbReference>
<name>A0ABC8RD83_9AQUA</name>
<protein>
    <submittedName>
        <fullName evidence="1">Uncharacterized protein</fullName>
    </submittedName>
</protein>
<organism evidence="1 2">
    <name type="scientific">Ilex paraguariensis</name>
    <name type="common">yerba mate</name>
    <dbReference type="NCBI Taxonomy" id="185542"/>
    <lineage>
        <taxon>Eukaryota</taxon>
        <taxon>Viridiplantae</taxon>
        <taxon>Streptophyta</taxon>
        <taxon>Embryophyta</taxon>
        <taxon>Tracheophyta</taxon>
        <taxon>Spermatophyta</taxon>
        <taxon>Magnoliopsida</taxon>
        <taxon>eudicotyledons</taxon>
        <taxon>Gunneridae</taxon>
        <taxon>Pentapetalae</taxon>
        <taxon>asterids</taxon>
        <taxon>campanulids</taxon>
        <taxon>Aquifoliales</taxon>
        <taxon>Aquifoliaceae</taxon>
        <taxon>Ilex</taxon>
    </lineage>
</organism>
<dbReference type="SUPFAM" id="SSF74650">
    <property type="entry name" value="Galactose mutarotase-like"/>
    <property type="match status" value="1"/>
</dbReference>
<gene>
    <name evidence="1" type="ORF">ILEXP_LOCUS10309</name>
</gene>
<sequence length="101" mass="11250">MFTGRHRVYWKASIPATGMQTYYVASGFVGCEKTKATRLKIFTSTSNLPCLAPYACSNLEGDTTEIRNQHKKLTFNVKLGFLQKIGRNDGTQNVVGEEISI</sequence>
<comment type="caution">
    <text evidence="1">The sequence shown here is derived from an EMBL/GenBank/DDBJ whole genome shotgun (WGS) entry which is preliminary data.</text>
</comment>
<evidence type="ECO:0000313" key="2">
    <source>
        <dbReference type="Proteomes" id="UP001642360"/>
    </source>
</evidence>